<evidence type="ECO:0000313" key="2">
    <source>
        <dbReference type="EMBL" id="CAJ1964858.1"/>
    </source>
</evidence>
<dbReference type="EMBL" id="OY731403">
    <property type="protein sequence ID" value="CAJ1964858.1"/>
    <property type="molecule type" value="Genomic_DNA"/>
</dbReference>
<proteinExistence type="predicted"/>
<name>A0AA86VZI7_9FABA</name>
<dbReference type="AlphaFoldDB" id="A0AA86VZI7"/>
<sequence length="136" mass="15333">MSKVKKHVSIITSIMVWNSLVLGDFELEQFGKLSMGNEMDEDNFRKDTWQDEGHAEDVKGKTQTTTADEAKDEDTQEKARGFASNHTTRVLENDSMERDNHGSEVNIENQTPLTAEAVSVQEKATTLVSEYTVDYT</sequence>
<feature type="compositionally biased region" description="Basic and acidic residues" evidence="1">
    <location>
        <begin position="89"/>
        <end position="102"/>
    </location>
</feature>
<reference evidence="2" key="1">
    <citation type="submission" date="2023-10" db="EMBL/GenBank/DDBJ databases">
        <authorList>
            <person name="Domelevo Entfellner J.-B."/>
        </authorList>
    </citation>
    <scope>NUCLEOTIDE SEQUENCE</scope>
</reference>
<accession>A0AA86VZI7</accession>
<keyword evidence="3" id="KW-1185">Reference proteome</keyword>
<organism evidence="2 3">
    <name type="scientific">Sphenostylis stenocarpa</name>
    <dbReference type="NCBI Taxonomy" id="92480"/>
    <lineage>
        <taxon>Eukaryota</taxon>
        <taxon>Viridiplantae</taxon>
        <taxon>Streptophyta</taxon>
        <taxon>Embryophyta</taxon>
        <taxon>Tracheophyta</taxon>
        <taxon>Spermatophyta</taxon>
        <taxon>Magnoliopsida</taxon>
        <taxon>eudicotyledons</taxon>
        <taxon>Gunneridae</taxon>
        <taxon>Pentapetalae</taxon>
        <taxon>rosids</taxon>
        <taxon>fabids</taxon>
        <taxon>Fabales</taxon>
        <taxon>Fabaceae</taxon>
        <taxon>Papilionoideae</taxon>
        <taxon>50 kb inversion clade</taxon>
        <taxon>NPAAA clade</taxon>
        <taxon>indigoferoid/millettioid clade</taxon>
        <taxon>Phaseoleae</taxon>
        <taxon>Sphenostylis</taxon>
    </lineage>
</organism>
<evidence type="ECO:0000313" key="3">
    <source>
        <dbReference type="Proteomes" id="UP001189624"/>
    </source>
</evidence>
<feature type="region of interest" description="Disordered" evidence="1">
    <location>
        <begin position="37"/>
        <end position="112"/>
    </location>
</feature>
<evidence type="ECO:0000256" key="1">
    <source>
        <dbReference type="SAM" id="MobiDB-lite"/>
    </source>
</evidence>
<gene>
    <name evidence="2" type="ORF">AYBTSS11_LOCUS20541</name>
</gene>
<dbReference type="Proteomes" id="UP001189624">
    <property type="component" value="Chromosome 6"/>
</dbReference>
<protein>
    <submittedName>
        <fullName evidence="2">Uncharacterized protein</fullName>
    </submittedName>
</protein>
<feature type="compositionally biased region" description="Basic and acidic residues" evidence="1">
    <location>
        <begin position="42"/>
        <end position="60"/>
    </location>
</feature>
<dbReference type="Gramene" id="rna-AYBTSS11_LOCUS20541">
    <property type="protein sequence ID" value="CAJ1964858.1"/>
    <property type="gene ID" value="gene-AYBTSS11_LOCUS20541"/>
</dbReference>